<evidence type="ECO:0000256" key="4">
    <source>
        <dbReference type="ARBA" id="ARBA00022679"/>
    </source>
</evidence>
<keyword evidence="3 10" id="KW-0489">Methyltransferase</keyword>
<dbReference type="Pfam" id="PF02475">
    <property type="entry name" value="TRM5-TYW2_MTfase"/>
    <property type="match status" value="1"/>
</dbReference>
<organism evidence="12 13">
    <name type="scientific">Tothia fuscella</name>
    <dbReference type="NCBI Taxonomy" id="1048955"/>
    <lineage>
        <taxon>Eukaryota</taxon>
        <taxon>Fungi</taxon>
        <taxon>Dikarya</taxon>
        <taxon>Ascomycota</taxon>
        <taxon>Pezizomycotina</taxon>
        <taxon>Dothideomycetes</taxon>
        <taxon>Pleosporomycetidae</taxon>
        <taxon>Venturiales</taxon>
        <taxon>Cylindrosympodiaceae</taxon>
        <taxon>Tothia</taxon>
    </lineage>
</organism>
<dbReference type="InterPro" id="IPR025792">
    <property type="entry name" value="tRNA_Gua_MeTrfase_euk"/>
</dbReference>
<keyword evidence="7 10" id="KW-0496">Mitochondrion</keyword>
<dbReference type="GO" id="GO:0002939">
    <property type="term" value="P:tRNA N1-guanine methylation"/>
    <property type="evidence" value="ECO:0007669"/>
    <property type="project" value="TreeGrafter"/>
</dbReference>
<feature type="binding site" evidence="10">
    <location>
        <begin position="301"/>
        <end position="302"/>
    </location>
    <ligand>
        <name>S-adenosyl-L-methionine</name>
        <dbReference type="ChEBI" id="CHEBI:59789"/>
    </ligand>
</feature>
<evidence type="ECO:0000256" key="8">
    <source>
        <dbReference type="ARBA" id="ARBA00023242"/>
    </source>
</evidence>
<dbReference type="GO" id="GO:0005759">
    <property type="term" value="C:mitochondrial matrix"/>
    <property type="evidence" value="ECO:0007669"/>
    <property type="project" value="UniProtKB-SubCell"/>
</dbReference>
<evidence type="ECO:0000256" key="6">
    <source>
        <dbReference type="ARBA" id="ARBA00022694"/>
    </source>
</evidence>
<reference evidence="12" key="1">
    <citation type="journal article" date="2020" name="Stud. Mycol.">
        <title>101 Dothideomycetes genomes: a test case for predicting lifestyles and emergence of pathogens.</title>
        <authorList>
            <person name="Haridas S."/>
            <person name="Albert R."/>
            <person name="Binder M."/>
            <person name="Bloem J."/>
            <person name="Labutti K."/>
            <person name="Salamov A."/>
            <person name="Andreopoulos B."/>
            <person name="Baker S."/>
            <person name="Barry K."/>
            <person name="Bills G."/>
            <person name="Bluhm B."/>
            <person name="Cannon C."/>
            <person name="Castanera R."/>
            <person name="Culley D."/>
            <person name="Daum C."/>
            <person name="Ezra D."/>
            <person name="Gonzalez J."/>
            <person name="Henrissat B."/>
            <person name="Kuo A."/>
            <person name="Liang C."/>
            <person name="Lipzen A."/>
            <person name="Lutzoni F."/>
            <person name="Magnuson J."/>
            <person name="Mondo S."/>
            <person name="Nolan M."/>
            <person name="Ohm R."/>
            <person name="Pangilinan J."/>
            <person name="Park H.-J."/>
            <person name="Ramirez L."/>
            <person name="Alfaro M."/>
            <person name="Sun H."/>
            <person name="Tritt A."/>
            <person name="Yoshinaga Y."/>
            <person name="Zwiers L.-H."/>
            <person name="Turgeon B."/>
            <person name="Goodwin S."/>
            <person name="Spatafora J."/>
            <person name="Crous P."/>
            <person name="Grigoriev I."/>
        </authorList>
    </citation>
    <scope>NUCLEOTIDE SEQUENCE</scope>
    <source>
        <strain evidence="12">CBS 130266</strain>
    </source>
</reference>
<evidence type="ECO:0000256" key="7">
    <source>
        <dbReference type="ARBA" id="ARBA00023128"/>
    </source>
</evidence>
<keyword evidence="4 10" id="KW-0808">Transferase</keyword>
<name>A0A9P4NVB6_9PEZI</name>
<dbReference type="PANTHER" id="PTHR23245">
    <property type="entry name" value="TRNA METHYLTRANSFERASE"/>
    <property type="match status" value="1"/>
</dbReference>
<dbReference type="Gene3D" id="3.30.300.110">
    <property type="entry name" value="Met-10+ protein-like domains"/>
    <property type="match status" value="1"/>
</dbReference>
<dbReference type="FunFam" id="3.30.300.110:FF:000001">
    <property type="entry name" value="tRNA (guanine(37)-N1)-methyltransferase"/>
    <property type="match status" value="1"/>
</dbReference>
<keyword evidence="2 10" id="KW-0963">Cytoplasm</keyword>
<keyword evidence="13" id="KW-1185">Reference proteome</keyword>
<dbReference type="Pfam" id="PF25133">
    <property type="entry name" value="TYW2_N_2"/>
    <property type="match status" value="1"/>
</dbReference>
<keyword evidence="8 10" id="KW-0539">Nucleus</keyword>
<evidence type="ECO:0000256" key="5">
    <source>
        <dbReference type="ARBA" id="ARBA00022691"/>
    </source>
</evidence>
<feature type="binding site" evidence="10">
    <location>
        <position position="354"/>
    </location>
    <ligand>
        <name>S-adenosyl-L-methionine</name>
        <dbReference type="ChEBI" id="CHEBI:59789"/>
    </ligand>
</feature>
<dbReference type="Proteomes" id="UP000800235">
    <property type="component" value="Unassembled WGS sequence"/>
</dbReference>
<dbReference type="InterPro" id="IPR029063">
    <property type="entry name" value="SAM-dependent_MTases_sf"/>
</dbReference>
<dbReference type="OrthoDB" id="408788at2759"/>
<comment type="similarity">
    <text evidence="10">Belongs to the TRM5 / TYW2 family.</text>
</comment>
<comment type="function">
    <text evidence="10">Specifically methylates the N1 position of guanosine-37 in various cytoplasmic and mitochondrial tRNAs. Methylation is not dependent on the nature of the nucleoside 5' of the target nucleoside. This is the first step in the biosynthesis of wybutosine (yW), a modified base adjacent to the anticodon of tRNAs and required for accurate decoding.</text>
</comment>
<dbReference type="HAMAP" id="MF_03152">
    <property type="entry name" value="TRM5"/>
    <property type="match status" value="1"/>
</dbReference>
<feature type="binding site" evidence="10">
    <location>
        <position position="235"/>
    </location>
    <ligand>
        <name>S-adenosyl-L-methionine</name>
        <dbReference type="ChEBI" id="CHEBI:59789"/>
    </ligand>
</feature>
<dbReference type="PANTHER" id="PTHR23245:SF36">
    <property type="entry name" value="TRNA (GUANINE(37)-N1)-METHYLTRANSFERASE"/>
    <property type="match status" value="1"/>
</dbReference>
<dbReference type="AlphaFoldDB" id="A0A9P4NVB6"/>
<protein>
    <recommendedName>
        <fullName evidence="10">tRNA (guanine(37)-N1)-methyltransferase</fullName>
        <ecNumber evidence="10">2.1.1.228</ecNumber>
    </recommendedName>
    <alternativeName>
        <fullName evidence="10">M1G-methyltransferase</fullName>
    </alternativeName>
    <alternativeName>
        <fullName evidence="10">tRNA [GM37] methyltransferase</fullName>
    </alternativeName>
    <alternativeName>
        <fullName evidence="10">tRNA methyltransferase 5</fullName>
    </alternativeName>
</protein>
<evidence type="ECO:0000256" key="1">
    <source>
        <dbReference type="ARBA" id="ARBA00009775"/>
    </source>
</evidence>
<evidence type="ECO:0000256" key="10">
    <source>
        <dbReference type="HAMAP-Rule" id="MF_03152"/>
    </source>
</evidence>
<dbReference type="GO" id="GO:0052906">
    <property type="term" value="F:tRNA (guanine(37)-N1)-methyltransferase activity"/>
    <property type="evidence" value="ECO:0007669"/>
    <property type="project" value="UniProtKB-UniRule"/>
</dbReference>
<dbReference type="InterPro" id="IPR056743">
    <property type="entry name" value="TRM5-TYW2-like_MTfase"/>
</dbReference>
<dbReference type="GO" id="GO:0005634">
    <property type="term" value="C:nucleus"/>
    <property type="evidence" value="ECO:0007669"/>
    <property type="project" value="UniProtKB-SubCell"/>
</dbReference>
<feature type="domain" description="SAM-dependent methyltransferase TRM5/TYW2-type" evidence="11">
    <location>
        <begin position="144"/>
        <end position="448"/>
    </location>
</feature>
<comment type="catalytic activity">
    <reaction evidence="9 10">
        <text>guanosine(37) in tRNA + S-adenosyl-L-methionine = N(1)-methylguanosine(37) in tRNA + S-adenosyl-L-homocysteine + H(+)</text>
        <dbReference type="Rhea" id="RHEA:36899"/>
        <dbReference type="Rhea" id="RHEA-COMP:10145"/>
        <dbReference type="Rhea" id="RHEA-COMP:10147"/>
        <dbReference type="ChEBI" id="CHEBI:15378"/>
        <dbReference type="ChEBI" id="CHEBI:57856"/>
        <dbReference type="ChEBI" id="CHEBI:59789"/>
        <dbReference type="ChEBI" id="CHEBI:73542"/>
        <dbReference type="ChEBI" id="CHEBI:74269"/>
        <dbReference type="EC" id="2.1.1.228"/>
    </reaction>
</comment>
<dbReference type="InterPro" id="IPR056744">
    <property type="entry name" value="TRM5/TYW2-like_N"/>
</dbReference>
<dbReference type="CDD" id="cd02440">
    <property type="entry name" value="AdoMet_MTases"/>
    <property type="match status" value="1"/>
</dbReference>
<evidence type="ECO:0000313" key="13">
    <source>
        <dbReference type="Proteomes" id="UP000800235"/>
    </source>
</evidence>
<comment type="subunit">
    <text evidence="10">Monomer.</text>
</comment>
<comment type="caution">
    <text evidence="12">The sequence shown here is derived from an EMBL/GenBank/DDBJ whole genome shotgun (WGS) entry which is preliminary data.</text>
</comment>
<keyword evidence="6 10" id="KW-0819">tRNA processing</keyword>
<dbReference type="PROSITE" id="PS51684">
    <property type="entry name" value="SAM_MT_TRM5_TYW2"/>
    <property type="match status" value="1"/>
</dbReference>
<accession>A0A9P4NVB6</accession>
<evidence type="ECO:0000256" key="3">
    <source>
        <dbReference type="ARBA" id="ARBA00022603"/>
    </source>
</evidence>
<dbReference type="InterPro" id="IPR030382">
    <property type="entry name" value="MeTrfase_TRM5/TYW2"/>
</dbReference>
<dbReference type="GO" id="GO:0070901">
    <property type="term" value="P:mitochondrial tRNA methylation"/>
    <property type="evidence" value="ECO:0007669"/>
    <property type="project" value="TreeGrafter"/>
</dbReference>
<evidence type="ECO:0000259" key="11">
    <source>
        <dbReference type="PROSITE" id="PS51684"/>
    </source>
</evidence>
<dbReference type="EC" id="2.1.1.228" evidence="10"/>
<dbReference type="Gene3D" id="3.40.50.150">
    <property type="entry name" value="Vaccinia Virus protein VP39"/>
    <property type="match status" value="1"/>
</dbReference>
<dbReference type="SUPFAM" id="SSF53335">
    <property type="entry name" value="S-adenosyl-L-methionine-dependent methyltransferases"/>
    <property type="match status" value="1"/>
</dbReference>
<proteinExistence type="inferred from homology"/>
<comment type="similarity">
    <text evidence="1">Belongs to the class I-like SAM-binding methyltransferase superfamily. TRM5/TYW2 family.</text>
</comment>
<dbReference type="EMBL" id="MU007023">
    <property type="protein sequence ID" value="KAF2432970.1"/>
    <property type="molecule type" value="Genomic_DNA"/>
</dbReference>
<feature type="binding site" evidence="10">
    <location>
        <begin position="273"/>
        <end position="274"/>
    </location>
    <ligand>
        <name>S-adenosyl-L-methionine</name>
        <dbReference type="ChEBI" id="CHEBI:59789"/>
    </ligand>
</feature>
<sequence>MTEPPHHAEMLRPPIAHAMRTLDRSFFKKSIPCSAARILDNKQIFPCRSELLKSKDLFELERMSPVIADPDVEMAKLGRKCLLLRPGIEVDDPATHSPTLKALTSGNTISLLPYTLHLTYDYWDYHDIISAILPPSTTEIPSGFSIIGHIAHLNLRSQHTPYKTLIGAILIDKNPSVTTVINKIDDVGAENAFRTFSYEVLAGEDNLNVEVKEEECFFEFDYSKVYWNPRLHGEHKRLVGSFEEGEAVCDLMAGVGPFAIPAGKKKCFVWANDLNPDSFEALEQARKRNKVGDFVRTFNEDASTFASDATKRLWEGRDEREVHVYKKQNRADKKPPTILKTYREPRLFTHFVMNLPASALTFLPSFIGLYSSTGIPKGEKLPLIHVYCFSTKSDDNVAEETSICEEISRQLGYERKTGKVEEGGVEIHDVRDVAPKKRMFCATFRLPEEVAYRVV</sequence>
<keyword evidence="5 10" id="KW-0949">S-adenosyl-L-methionine</keyword>
<evidence type="ECO:0000256" key="2">
    <source>
        <dbReference type="ARBA" id="ARBA00022490"/>
    </source>
</evidence>
<evidence type="ECO:0000256" key="9">
    <source>
        <dbReference type="ARBA" id="ARBA00047783"/>
    </source>
</evidence>
<gene>
    <name evidence="10" type="primary">TRM5</name>
    <name evidence="12" type="ORF">EJ08DRAFT_677206</name>
</gene>
<evidence type="ECO:0000313" key="12">
    <source>
        <dbReference type="EMBL" id="KAF2432970.1"/>
    </source>
</evidence>
<comment type="subcellular location">
    <subcellularLocation>
        <location evidence="10">Mitochondrion matrix</location>
    </subcellularLocation>
    <subcellularLocation>
        <location evidence="10">Nucleus</location>
    </subcellularLocation>
    <subcellularLocation>
        <location evidence="10">Cytoplasm</location>
    </subcellularLocation>
    <text evidence="10">Predominantly in the mitochondria and in the nucleus.</text>
</comment>